<dbReference type="InterPro" id="IPR011009">
    <property type="entry name" value="Kinase-like_dom_sf"/>
</dbReference>
<evidence type="ECO:0000313" key="2">
    <source>
        <dbReference type="EMBL" id="RWX48412.1"/>
    </source>
</evidence>
<sequence>MDKNFTKQACQLLNASGDDWSQDKIRATPLTPDGSLRRFCRIEHEDGRTAVAVAPPTDDAAGLHEARSGWHIGRHLFAAGAPVPELYGFEEQNGLLVCEDLGDQRLHDLVQKKEIDSEQVIQLYRQTVTELARMQVRGCQGFKSDWCWDTPKYDRALMLERESGYFLQALCHDFFQLELDEEKIAQDFHALANRASQADASFFLHRDFQSRNIMIQQDQVRFIDYQAGRLGPLAYDLASLLIDPYAVLPTPIQEELLEQYLDALTALHPYDRAQFRQEYILLALQRNLQILGAFAFLSQQRGKPFFRQYLIPALHSLQALLAKTATAEYLYLKSLSHRCLEKLPRLKKGRLAP</sequence>
<dbReference type="InterPro" id="IPR002575">
    <property type="entry name" value="Aminoglycoside_PTrfase"/>
</dbReference>
<keyword evidence="2" id="KW-0808">Transferase</keyword>
<gene>
    <name evidence="2" type="ORF">VT98_11554</name>
</gene>
<dbReference type="SUPFAM" id="SSF56112">
    <property type="entry name" value="Protein kinase-like (PK-like)"/>
    <property type="match status" value="1"/>
</dbReference>
<dbReference type="EC" id="2.7.1.-" evidence="2"/>
<dbReference type="Pfam" id="PF01636">
    <property type="entry name" value="APH"/>
    <property type="match status" value="1"/>
</dbReference>
<dbReference type="EMBL" id="MTKP01000155">
    <property type="protein sequence ID" value="RWX48412.1"/>
    <property type="molecule type" value="Genomic_DNA"/>
</dbReference>
<dbReference type="Gene3D" id="3.30.200.20">
    <property type="entry name" value="Phosphorylase Kinase, domain 1"/>
    <property type="match status" value="1"/>
</dbReference>
<dbReference type="Proteomes" id="UP000288086">
    <property type="component" value="Unassembled WGS sequence"/>
</dbReference>
<protein>
    <submittedName>
        <fullName evidence="2">Putative transferase</fullName>
        <ecNumber evidence="2">2.7.1.-</ecNumber>
    </submittedName>
</protein>
<dbReference type="GO" id="GO:0016740">
    <property type="term" value="F:transferase activity"/>
    <property type="evidence" value="ECO:0007669"/>
    <property type="project" value="UniProtKB-KW"/>
</dbReference>
<keyword evidence="3" id="KW-1185">Reference proteome</keyword>
<organism evidence="2 3">
    <name type="scientific">Candidatus Electrothrix communis</name>
    <dbReference type="NCBI Taxonomy" id="1859133"/>
    <lineage>
        <taxon>Bacteria</taxon>
        <taxon>Pseudomonadati</taxon>
        <taxon>Thermodesulfobacteriota</taxon>
        <taxon>Desulfobulbia</taxon>
        <taxon>Desulfobulbales</taxon>
        <taxon>Desulfobulbaceae</taxon>
        <taxon>Candidatus Electrothrix</taxon>
    </lineage>
</organism>
<evidence type="ECO:0000259" key="1">
    <source>
        <dbReference type="Pfam" id="PF01636"/>
    </source>
</evidence>
<reference evidence="2 3" key="1">
    <citation type="submission" date="2017-01" db="EMBL/GenBank/DDBJ databases">
        <title>The cable genome- insights into the physiology and evolution of filamentous bacteria capable of sulfide oxidation via long distance electron transfer.</title>
        <authorList>
            <person name="Schreiber L."/>
            <person name="Bjerg J.T."/>
            <person name="Boggild A."/>
            <person name="Van De Vossenberg J."/>
            <person name="Meysman F."/>
            <person name="Nielsen L.P."/>
            <person name="Schramm A."/>
            <person name="Kjeldsen K.U."/>
        </authorList>
    </citation>
    <scope>NUCLEOTIDE SEQUENCE [LARGE SCALE GENOMIC DNA]</scope>
    <source>
        <strain evidence="2">A1</strain>
    </source>
</reference>
<accession>A0A3S3QUX0</accession>
<evidence type="ECO:0000313" key="3">
    <source>
        <dbReference type="Proteomes" id="UP000288086"/>
    </source>
</evidence>
<dbReference type="Gene3D" id="3.90.1200.10">
    <property type="match status" value="1"/>
</dbReference>
<proteinExistence type="predicted"/>
<name>A0A3S3QUX0_9BACT</name>
<dbReference type="AlphaFoldDB" id="A0A3S3QUX0"/>
<comment type="caution">
    <text evidence="2">The sequence shown here is derived from an EMBL/GenBank/DDBJ whole genome shotgun (WGS) entry which is preliminary data.</text>
</comment>
<feature type="domain" description="Aminoglycoside phosphotransferase" evidence="1">
    <location>
        <begin position="34"/>
        <end position="268"/>
    </location>
</feature>